<dbReference type="RefSeq" id="WP_228856140.1">
    <property type="nucleotide sequence ID" value="NZ_AP024086.1"/>
</dbReference>
<dbReference type="Proteomes" id="UP000826725">
    <property type="component" value="Chromosome"/>
</dbReference>
<gene>
    <name evidence="1" type="ORF">DGMP_06580</name>
</gene>
<reference evidence="1" key="1">
    <citation type="submission" date="2020-09" db="EMBL/GenBank/DDBJ databases">
        <title>Desulfogranum mesoprofundum gen. nov., sp. nov., a novel mesophilic, sulfate-reducing chemolithoautotroph isolated from a deep-sea hydrothermal vent chimney in the Suiyo Seamount.</title>
        <authorList>
            <person name="Hashimoto Y."/>
            <person name="Nakagawa S."/>
        </authorList>
    </citation>
    <scope>NUCLEOTIDE SEQUENCE</scope>
    <source>
        <strain evidence="1">KT2</strain>
    </source>
</reference>
<protein>
    <submittedName>
        <fullName evidence="1">Uncharacterized protein</fullName>
    </submittedName>
</protein>
<sequence length="102" mass="11413">MATAREHMLADARALFDSADGPAVDEVVDGVPLRAIVRGLEPDPAKYDRLFVERVALWLFPGDLDPFPRTGARVLFRGHDFKVEMSSESSFSDHLILVRFVN</sequence>
<dbReference type="KEGG" id="dbk:DGMP_06580"/>
<organism evidence="1 2">
    <name type="scientific">Desulfomarina profundi</name>
    <dbReference type="NCBI Taxonomy" id="2772557"/>
    <lineage>
        <taxon>Bacteria</taxon>
        <taxon>Pseudomonadati</taxon>
        <taxon>Thermodesulfobacteriota</taxon>
        <taxon>Desulfobulbia</taxon>
        <taxon>Desulfobulbales</taxon>
        <taxon>Desulfobulbaceae</taxon>
        <taxon>Desulfomarina</taxon>
    </lineage>
</organism>
<dbReference type="EMBL" id="AP024086">
    <property type="protein sequence ID" value="BCL59965.1"/>
    <property type="molecule type" value="Genomic_DNA"/>
</dbReference>
<keyword evidence="2" id="KW-1185">Reference proteome</keyword>
<name>A0A8D5FG67_9BACT</name>
<accession>A0A8D5FG67</accession>
<proteinExistence type="predicted"/>
<evidence type="ECO:0000313" key="2">
    <source>
        <dbReference type="Proteomes" id="UP000826725"/>
    </source>
</evidence>
<dbReference type="AlphaFoldDB" id="A0A8D5FG67"/>
<evidence type="ECO:0000313" key="1">
    <source>
        <dbReference type="EMBL" id="BCL59965.1"/>
    </source>
</evidence>